<gene>
    <name evidence="5" type="ORF">W97_03506</name>
</gene>
<evidence type="ECO:0000256" key="1">
    <source>
        <dbReference type="ARBA" id="ARBA00022723"/>
    </source>
</evidence>
<reference evidence="6" key="1">
    <citation type="submission" date="2012-06" db="EMBL/GenBank/DDBJ databases">
        <title>The genome sequence of Coniosporium apollinis CBS 100218.</title>
        <authorList>
            <consortium name="The Broad Institute Genome Sequencing Platform"/>
            <person name="Cuomo C."/>
            <person name="Gorbushina A."/>
            <person name="Noack S."/>
            <person name="Walker B."/>
            <person name="Young S.K."/>
            <person name="Zeng Q."/>
            <person name="Gargeya S."/>
            <person name="Fitzgerald M."/>
            <person name="Haas B."/>
            <person name="Abouelleil A."/>
            <person name="Alvarado L."/>
            <person name="Arachchi H.M."/>
            <person name="Berlin A.M."/>
            <person name="Chapman S.B."/>
            <person name="Goldberg J."/>
            <person name="Griggs A."/>
            <person name="Gujja S."/>
            <person name="Hansen M."/>
            <person name="Howarth C."/>
            <person name="Imamovic A."/>
            <person name="Larimer J."/>
            <person name="McCowan C."/>
            <person name="Montmayeur A."/>
            <person name="Murphy C."/>
            <person name="Neiman D."/>
            <person name="Pearson M."/>
            <person name="Priest M."/>
            <person name="Roberts A."/>
            <person name="Saif S."/>
            <person name="Shea T."/>
            <person name="Sisk P."/>
            <person name="Sykes S."/>
            <person name="Wortman J."/>
            <person name="Nusbaum C."/>
            <person name="Birren B."/>
        </authorList>
    </citation>
    <scope>NUCLEOTIDE SEQUENCE [LARGE SCALE GENOMIC DNA]</scope>
    <source>
        <strain evidence="6">CBS 100218</strain>
    </source>
</reference>
<dbReference type="CDD" id="cd12148">
    <property type="entry name" value="fungal_TF_MHR"/>
    <property type="match status" value="1"/>
</dbReference>
<accession>R7YQS6</accession>
<dbReference type="GO" id="GO:0001080">
    <property type="term" value="P:nitrogen catabolite activation of transcription from RNA polymerase II promoter"/>
    <property type="evidence" value="ECO:0007669"/>
    <property type="project" value="TreeGrafter"/>
</dbReference>
<dbReference type="EMBL" id="JH767567">
    <property type="protein sequence ID" value="EON64275.1"/>
    <property type="molecule type" value="Genomic_DNA"/>
</dbReference>
<dbReference type="GO" id="GO:0003677">
    <property type="term" value="F:DNA binding"/>
    <property type="evidence" value="ECO:0007669"/>
    <property type="project" value="InterPro"/>
</dbReference>
<dbReference type="InterPro" id="IPR050797">
    <property type="entry name" value="Carb_Metab_Trans_Reg"/>
</dbReference>
<dbReference type="Proteomes" id="UP000016924">
    <property type="component" value="Unassembled WGS sequence"/>
</dbReference>
<feature type="compositionally biased region" description="Basic and acidic residues" evidence="3">
    <location>
        <begin position="101"/>
        <end position="112"/>
    </location>
</feature>
<dbReference type="GeneID" id="19900817"/>
<protein>
    <recommendedName>
        <fullName evidence="4">Zn(2)-C6 fungal-type domain-containing protein</fullName>
    </recommendedName>
</protein>
<feature type="compositionally biased region" description="Basic and acidic residues" evidence="3">
    <location>
        <begin position="418"/>
        <end position="428"/>
    </location>
</feature>
<evidence type="ECO:0000313" key="5">
    <source>
        <dbReference type="EMBL" id="EON64275.1"/>
    </source>
</evidence>
<dbReference type="eggNOG" id="ENOG502QQXX">
    <property type="taxonomic scope" value="Eukaryota"/>
</dbReference>
<dbReference type="InterPro" id="IPR036864">
    <property type="entry name" value="Zn2-C6_fun-type_DNA-bd_sf"/>
</dbReference>
<dbReference type="SMART" id="SM00906">
    <property type="entry name" value="Fungal_trans"/>
    <property type="match status" value="1"/>
</dbReference>
<dbReference type="Pfam" id="PF04082">
    <property type="entry name" value="Fungal_trans"/>
    <property type="match status" value="1"/>
</dbReference>
<dbReference type="PANTHER" id="PTHR31668">
    <property type="entry name" value="GLUCOSE TRANSPORT TRANSCRIPTION REGULATOR RGT1-RELATED-RELATED"/>
    <property type="match status" value="1"/>
</dbReference>
<feature type="region of interest" description="Disordered" evidence="3">
    <location>
        <begin position="402"/>
        <end position="428"/>
    </location>
</feature>
<keyword evidence="6" id="KW-1185">Reference proteome</keyword>
<dbReference type="RefSeq" id="XP_007779592.1">
    <property type="nucleotide sequence ID" value="XM_007781402.1"/>
</dbReference>
<dbReference type="OrthoDB" id="2264294at2759"/>
<dbReference type="HOGENOM" id="CLU_006632_1_1_1"/>
<feature type="region of interest" description="Disordered" evidence="3">
    <location>
        <begin position="94"/>
        <end position="146"/>
    </location>
</feature>
<dbReference type="InterPro" id="IPR001138">
    <property type="entry name" value="Zn2Cys6_DnaBD"/>
</dbReference>
<name>R7YQS6_CONA1</name>
<dbReference type="InterPro" id="IPR007219">
    <property type="entry name" value="XnlR_reg_dom"/>
</dbReference>
<dbReference type="STRING" id="1168221.R7YQS6"/>
<evidence type="ECO:0000256" key="3">
    <source>
        <dbReference type="SAM" id="MobiDB-lite"/>
    </source>
</evidence>
<dbReference type="GO" id="GO:0000981">
    <property type="term" value="F:DNA-binding transcription factor activity, RNA polymerase II-specific"/>
    <property type="evidence" value="ECO:0007669"/>
    <property type="project" value="InterPro"/>
</dbReference>
<dbReference type="GO" id="GO:0005634">
    <property type="term" value="C:nucleus"/>
    <property type="evidence" value="ECO:0007669"/>
    <property type="project" value="TreeGrafter"/>
</dbReference>
<keyword evidence="1" id="KW-0479">Metal-binding</keyword>
<dbReference type="SUPFAM" id="SSF57701">
    <property type="entry name" value="Zn2/Cys6 DNA-binding domain"/>
    <property type="match status" value="1"/>
</dbReference>
<dbReference type="GO" id="GO:0008270">
    <property type="term" value="F:zinc ion binding"/>
    <property type="evidence" value="ECO:0007669"/>
    <property type="project" value="InterPro"/>
</dbReference>
<dbReference type="AlphaFoldDB" id="R7YQS6"/>
<sequence>MTTAIAMPPAMPRPHPVPIAAARPKPKRPPMSGKENLIQVKPVSVGVVNNIRTRRERPCDACRRRKSRCVIHEGAVLCVLCEFHKQECTFVQSPVPRKRKPTGDGNKEEVSKKRSVTSVSPPLAVQATSITPPASSPPKSPTTPRHFETLGETIGLQRSQHCRYIGPTTPYDSRIIGLAQFDKRNESSFNLGTLRRVTNNECFLMLSDDTTREYGDEVEALRAVEQIVAPHGPALLDLYFRVVHPSFPVIQKQLYIERHRSGDQQLSPSLLAGIYILALNWWLSDPRLAPLPKPDVRKLEALASKWLASSMQRPKLSTVQAGLLLLQRPDADSWSLTTQLVAIGQELGLHLDCSNWSIPPWERGLRKRLAWALYMQDKWSSLIHGRPSHIFSANWAVKPNSEEDYEDERLTNSPIENSSKEDKAEEERGQTHFAQMIALTRIMAEVMDTFYTQVAISDFEVAGKNSTRLILERAKPVQIKLKDWFAKLPASCKMDSYNGGRLSPNGSLHLAYFATEITLHRRIVQSLNQETADPYLMYICRSAAKTRLISAMDFVNRLKPEHLQSFWYFASKINFTLIGTFGSLLWATAPAKEEADFYKTRLREYRWTLSVSSKRAEFLDYAVQMLDASRGMLSNLAEKPLLAQLQVSNAGVPAERTTAPLPLPHDHMGGDAGSEMGRYNFAPTFSGFPTEALDQYGMDQELDEDSSDSSLMEE</sequence>
<evidence type="ECO:0000313" key="6">
    <source>
        <dbReference type="Proteomes" id="UP000016924"/>
    </source>
</evidence>
<evidence type="ECO:0000256" key="2">
    <source>
        <dbReference type="ARBA" id="ARBA00023242"/>
    </source>
</evidence>
<dbReference type="OMA" id="HIFAFNW"/>
<dbReference type="PANTHER" id="PTHR31668:SF4">
    <property type="entry name" value="TRANSCRIPTIONAL ACTIVATOR PROTEIN DAL81"/>
    <property type="match status" value="1"/>
</dbReference>
<dbReference type="SMART" id="SM00066">
    <property type="entry name" value="GAL4"/>
    <property type="match status" value="1"/>
</dbReference>
<evidence type="ECO:0000259" key="4">
    <source>
        <dbReference type="PROSITE" id="PS00463"/>
    </source>
</evidence>
<dbReference type="PROSITE" id="PS00463">
    <property type="entry name" value="ZN2_CY6_FUNGAL_1"/>
    <property type="match status" value="1"/>
</dbReference>
<organism evidence="5 6">
    <name type="scientific">Coniosporium apollinis (strain CBS 100218)</name>
    <name type="common">Rock-inhabiting black yeast</name>
    <dbReference type="NCBI Taxonomy" id="1168221"/>
    <lineage>
        <taxon>Eukaryota</taxon>
        <taxon>Fungi</taxon>
        <taxon>Dikarya</taxon>
        <taxon>Ascomycota</taxon>
        <taxon>Pezizomycotina</taxon>
        <taxon>Dothideomycetes</taxon>
        <taxon>Dothideomycetes incertae sedis</taxon>
        <taxon>Coniosporium</taxon>
    </lineage>
</organism>
<feature type="domain" description="Zn(2)-C6 fungal-type" evidence="4">
    <location>
        <begin position="58"/>
        <end position="88"/>
    </location>
</feature>
<dbReference type="GO" id="GO:0006351">
    <property type="term" value="P:DNA-templated transcription"/>
    <property type="evidence" value="ECO:0007669"/>
    <property type="project" value="InterPro"/>
</dbReference>
<feature type="region of interest" description="Disordered" evidence="3">
    <location>
        <begin position="1"/>
        <end position="34"/>
    </location>
</feature>
<dbReference type="CDD" id="cd00067">
    <property type="entry name" value="GAL4"/>
    <property type="match status" value="1"/>
</dbReference>
<proteinExistence type="predicted"/>
<keyword evidence="2" id="KW-0539">Nucleus</keyword>